<protein>
    <recommendedName>
        <fullName evidence="10">MPN domain-containing protein</fullName>
    </recommendedName>
</protein>
<dbReference type="HOGENOM" id="CLU_023304_2_0_1"/>
<keyword evidence="7" id="KW-0862">Zinc</keyword>
<evidence type="ECO:0000256" key="9">
    <source>
        <dbReference type="SAM" id="MobiDB-lite"/>
    </source>
</evidence>
<reference evidence="11 12" key="1">
    <citation type="submission" date="2014-04" db="EMBL/GenBank/DDBJ databases">
        <authorList>
            <consortium name="DOE Joint Genome Institute"/>
            <person name="Kuo A."/>
            <person name="Girlanda M."/>
            <person name="Perotto S."/>
            <person name="Kohler A."/>
            <person name="Nagy L.G."/>
            <person name="Floudas D."/>
            <person name="Copeland A."/>
            <person name="Barry K.W."/>
            <person name="Cichocki N."/>
            <person name="Veneault-Fourrey C."/>
            <person name="LaButti K."/>
            <person name="Lindquist E.A."/>
            <person name="Lipzen A."/>
            <person name="Lundell T."/>
            <person name="Morin E."/>
            <person name="Murat C."/>
            <person name="Sun H."/>
            <person name="Tunlid A."/>
            <person name="Henrissat B."/>
            <person name="Grigoriev I.V."/>
            <person name="Hibbett D.S."/>
            <person name="Martin F."/>
            <person name="Nordberg H.P."/>
            <person name="Cantor M.N."/>
            <person name="Hua S.X."/>
        </authorList>
    </citation>
    <scope>NUCLEOTIDE SEQUENCE [LARGE SCALE GENOMIC DNA]</scope>
    <source>
        <strain evidence="11 12">MUT 4182</strain>
    </source>
</reference>
<feature type="region of interest" description="Disordered" evidence="9">
    <location>
        <begin position="1"/>
        <end position="54"/>
    </location>
</feature>
<evidence type="ECO:0000256" key="4">
    <source>
        <dbReference type="ARBA" id="ARBA00022723"/>
    </source>
</evidence>
<name>A0A0C3L9M4_9AGAM</name>
<dbReference type="InterPro" id="IPR037518">
    <property type="entry name" value="MPN"/>
</dbReference>
<sequence>MPNAVPARPAKVPISPPRVSSQSSGRKSATPPRFSVEAERRDSPEPIPSEVASPPKSGLCTVYLPGETLHKFMRIAAVNTERKVETCGLLLGRKTRNTYTVQSLLIPRQTSDENSCTMTNEELVFEFQENRGLLTLGWIHTHPTQSCFMSSLDLHTHSAFQAMLPEAFAIVCAPKSNPSFGIFRLTDPPGLQVIMSCNDQRTFHPHPDKPIYTDADSGHVRMMPELPLEIADLRNEF</sequence>
<proteinExistence type="inferred from homology"/>
<evidence type="ECO:0000256" key="8">
    <source>
        <dbReference type="ARBA" id="ARBA00023049"/>
    </source>
</evidence>
<dbReference type="Gene3D" id="3.40.140.10">
    <property type="entry name" value="Cytidine Deaminase, domain 2"/>
    <property type="match status" value="1"/>
</dbReference>
<dbReference type="GO" id="GO:0016020">
    <property type="term" value="C:membrane"/>
    <property type="evidence" value="ECO:0007669"/>
    <property type="project" value="TreeGrafter"/>
</dbReference>
<dbReference type="GO" id="GO:0006508">
    <property type="term" value="P:proteolysis"/>
    <property type="evidence" value="ECO:0007669"/>
    <property type="project" value="UniProtKB-KW"/>
</dbReference>
<dbReference type="GO" id="GO:0061578">
    <property type="term" value="F:K63-linked deubiquitinase activity"/>
    <property type="evidence" value="ECO:0007669"/>
    <property type="project" value="InterPro"/>
</dbReference>
<evidence type="ECO:0000256" key="6">
    <source>
        <dbReference type="ARBA" id="ARBA00022801"/>
    </source>
</evidence>
<evidence type="ECO:0000256" key="3">
    <source>
        <dbReference type="ARBA" id="ARBA00022670"/>
    </source>
</evidence>
<keyword evidence="5" id="KW-0833">Ubl conjugation pathway</keyword>
<dbReference type="GO" id="GO:0046872">
    <property type="term" value="F:metal ion binding"/>
    <property type="evidence" value="ECO:0007669"/>
    <property type="project" value="UniProtKB-KW"/>
</dbReference>
<dbReference type="PANTHER" id="PTHR12947">
    <property type="entry name" value="AMSH-LIKE PROTEASE"/>
    <property type="match status" value="1"/>
</dbReference>
<dbReference type="PROSITE" id="PS50249">
    <property type="entry name" value="MPN"/>
    <property type="match status" value="1"/>
</dbReference>
<evidence type="ECO:0000313" key="11">
    <source>
        <dbReference type="EMBL" id="KIO30618.1"/>
    </source>
</evidence>
<feature type="domain" description="MPN" evidence="10">
    <location>
        <begin position="62"/>
        <end position="191"/>
    </location>
</feature>
<dbReference type="InterPro" id="IPR044098">
    <property type="entry name" value="STAMBP/STALP-like_MPN"/>
</dbReference>
<dbReference type="CDD" id="cd08066">
    <property type="entry name" value="MPN_AMSH_like"/>
    <property type="match status" value="1"/>
</dbReference>
<evidence type="ECO:0000256" key="5">
    <source>
        <dbReference type="ARBA" id="ARBA00022786"/>
    </source>
</evidence>
<dbReference type="SMART" id="SM00232">
    <property type="entry name" value="JAB_MPN"/>
    <property type="match status" value="1"/>
</dbReference>
<dbReference type="Pfam" id="PF01398">
    <property type="entry name" value="JAB"/>
    <property type="match status" value="1"/>
</dbReference>
<dbReference type="GO" id="GO:0140492">
    <property type="term" value="F:metal-dependent deubiquitinase activity"/>
    <property type="evidence" value="ECO:0007669"/>
    <property type="project" value="InterPro"/>
</dbReference>
<evidence type="ECO:0000256" key="1">
    <source>
        <dbReference type="ARBA" id="ARBA00001947"/>
    </source>
</evidence>
<keyword evidence="8" id="KW-0482">Metalloprotease</keyword>
<dbReference type="Proteomes" id="UP000054248">
    <property type="component" value="Unassembled WGS sequence"/>
</dbReference>
<gene>
    <name evidence="11" type="ORF">M407DRAFT_69077</name>
</gene>
<accession>A0A0C3L9M4</accession>
<evidence type="ECO:0000313" key="12">
    <source>
        <dbReference type="Proteomes" id="UP000054248"/>
    </source>
</evidence>
<comment type="similarity">
    <text evidence="2">Belongs to the peptidase M67C family.</text>
</comment>
<dbReference type="PANTHER" id="PTHR12947:SF13">
    <property type="entry name" value="FI19924P1"/>
    <property type="match status" value="1"/>
</dbReference>
<dbReference type="FunFam" id="3.40.140.10:FF:000033">
    <property type="entry name" value="AMSH-like protease sst2"/>
    <property type="match status" value="1"/>
</dbReference>
<comment type="cofactor">
    <cofactor evidence="1">
        <name>Zn(2+)</name>
        <dbReference type="ChEBI" id="CHEBI:29105"/>
    </cofactor>
</comment>
<organism evidence="11 12">
    <name type="scientific">Tulasnella calospora MUT 4182</name>
    <dbReference type="NCBI Taxonomy" id="1051891"/>
    <lineage>
        <taxon>Eukaryota</taxon>
        <taxon>Fungi</taxon>
        <taxon>Dikarya</taxon>
        <taxon>Basidiomycota</taxon>
        <taxon>Agaricomycotina</taxon>
        <taxon>Agaricomycetes</taxon>
        <taxon>Cantharellales</taxon>
        <taxon>Tulasnellaceae</taxon>
        <taxon>Tulasnella</taxon>
    </lineage>
</organism>
<keyword evidence="12" id="KW-1185">Reference proteome</keyword>
<dbReference type="GO" id="GO:0070536">
    <property type="term" value="P:protein K63-linked deubiquitination"/>
    <property type="evidence" value="ECO:0007669"/>
    <property type="project" value="InterPro"/>
</dbReference>
<evidence type="ECO:0000259" key="10">
    <source>
        <dbReference type="PROSITE" id="PS50249"/>
    </source>
</evidence>
<dbReference type="InterPro" id="IPR000555">
    <property type="entry name" value="JAMM/MPN+_dom"/>
</dbReference>
<feature type="compositionally biased region" description="Polar residues" evidence="9">
    <location>
        <begin position="18"/>
        <end position="27"/>
    </location>
</feature>
<evidence type="ECO:0000256" key="2">
    <source>
        <dbReference type="ARBA" id="ARBA00010981"/>
    </source>
</evidence>
<reference evidence="12" key="2">
    <citation type="submission" date="2015-01" db="EMBL/GenBank/DDBJ databases">
        <title>Evolutionary Origins and Diversification of the Mycorrhizal Mutualists.</title>
        <authorList>
            <consortium name="DOE Joint Genome Institute"/>
            <consortium name="Mycorrhizal Genomics Consortium"/>
            <person name="Kohler A."/>
            <person name="Kuo A."/>
            <person name="Nagy L.G."/>
            <person name="Floudas D."/>
            <person name="Copeland A."/>
            <person name="Barry K.W."/>
            <person name="Cichocki N."/>
            <person name="Veneault-Fourrey C."/>
            <person name="LaButti K."/>
            <person name="Lindquist E.A."/>
            <person name="Lipzen A."/>
            <person name="Lundell T."/>
            <person name="Morin E."/>
            <person name="Murat C."/>
            <person name="Riley R."/>
            <person name="Ohm R."/>
            <person name="Sun H."/>
            <person name="Tunlid A."/>
            <person name="Henrissat B."/>
            <person name="Grigoriev I.V."/>
            <person name="Hibbett D.S."/>
            <person name="Martin F."/>
        </authorList>
    </citation>
    <scope>NUCLEOTIDE SEQUENCE [LARGE SCALE GENOMIC DNA]</scope>
    <source>
        <strain evidence="12">MUT 4182</strain>
    </source>
</reference>
<evidence type="ECO:0000256" key="7">
    <source>
        <dbReference type="ARBA" id="ARBA00022833"/>
    </source>
</evidence>
<dbReference type="MEROPS" id="M67.006"/>
<keyword evidence="4" id="KW-0479">Metal-binding</keyword>
<dbReference type="EMBL" id="KN822970">
    <property type="protein sequence ID" value="KIO30618.1"/>
    <property type="molecule type" value="Genomic_DNA"/>
</dbReference>
<keyword evidence="3" id="KW-0645">Protease</keyword>
<dbReference type="SUPFAM" id="SSF102712">
    <property type="entry name" value="JAB1/MPN domain"/>
    <property type="match status" value="1"/>
</dbReference>
<dbReference type="AlphaFoldDB" id="A0A0C3L9M4"/>
<dbReference type="GO" id="GO:0005768">
    <property type="term" value="C:endosome"/>
    <property type="evidence" value="ECO:0007669"/>
    <property type="project" value="TreeGrafter"/>
</dbReference>
<dbReference type="OrthoDB" id="3640at2759"/>
<keyword evidence="6" id="KW-0378">Hydrolase</keyword>
<dbReference type="STRING" id="1051891.A0A0C3L9M4"/>